<keyword evidence="4" id="KW-1185">Reference proteome</keyword>
<gene>
    <name evidence="3" type="ORF">HNAJ_LOCUS8214</name>
</gene>
<evidence type="ECO:0000256" key="1">
    <source>
        <dbReference type="ARBA" id="ARBA00021772"/>
    </source>
</evidence>
<dbReference type="InterPro" id="IPR043136">
    <property type="entry name" value="B30.2/SPRY_sf"/>
</dbReference>
<dbReference type="InterPro" id="IPR001870">
    <property type="entry name" value="B30.2/SPRY"/>
</dbReference>
<dbReference type="InterPro" id="IPR035766">
    <property type="entry name" value="SPRYD7"/>
</dbReference>
<evidence type="ECO:0000313" key="5">
    <source>
        <dbReference type="WBParaSite" id="HNAJ_0000821801-mRNA-1"/>
    </source>
</evidence>
<name>A0A0R3TLS9_RODNA</name>
<dbReference type="SMART" id="SM00449">
    <property type="entry name" value="SPRY"/>
    <property type="match status" value="1"/>
</dbReference>
<sequence length="235" mass="26379">MASVFHLLGCCCSRNRHQKSNGWEESMRLYSDEEDVGQDNTMIMPMYTLNHPQPQTTVRLDLASAGQYAVILKNCTRLCGSGAARANVPIVQDKAYFEVKIQTNGLWGIGLCHSKANMNLANDMRSQETAWVLFNDGKIYHNSEALMELETSIPEEGDILGIYYDHTELRFTVNGVPVFFQDHGVQCYGATGIRGTVYPLLAVDQGAILDIRFTAFQYPPREGGYTEIRLEQNIL</sequence>
<dbReference type="Proteomes" id="UP000278807">
    <property type="component" value="Unassembled WGS sequence"/>
</dbReference>
<dbReference type="Pfam" id="PF00622">
    <property type="entry name" value="SPRY"/>
    <property type="match status" value="1"/>
</dbReference>
<protein>
    <recommendedName>
        <fullName evidence="1">SPRY domain-containing protein 7</fullName>
    </recommendedName>
</protein>
<dbReference type="OrthoDB" id="40953at2759"/>
<evidence type="ECO:0000313" key="3">
    <source>
        <dbReference type="EMBL" id="VDO04088.1"/>
    </source>
</evidence>
<feature type="domain" description="B30.2/SPRY" evidence="2">
    <location>
        <begin position="16"/>
        <end position="220"/>
    </location>
</feature>
<dbReference type="WBParaSite" id="HNAJ_0000821801-mRNA-1">
    <property type="protein sequence ID" value="HNAJ_0000821801-mRNA-1"/>
    <property type="gene ID" value="HNAJ_0000821801"/>
</dbReference>
<dbReference type="STRING" id="102285.A0A0R3TLS9"/>
<evidence type="ECO:0000313" key="4">
    <source>
        <dbReference type="Proteomes" id="UP000278807"/>
    </source>
</evidence>
<reference evidence="3 4" key="2">
    <citation type="submission" date="2018-11" db="EMBL/GenBank/DDBJ databases">
        <authorList>
            <consortium name="Pathogen Informatics"/>
        </authorList>
    </citation>
    <scope>NUCLEOTIDE SEQUENCE [LARGE SCALE GENOMIC DNA]</scope>
</reference>
<accession>A0A0R3TLS9</accession>
<evidence type="ECO:0000259" key="2">
    <source>
        <dbReference type="PROSITE" id="PS50188"/>
    </source>
</evidence>
<dbReference type="EMBL" id="UZAE01012225">
    <property type="protein sequence ID" value="VDO04088.1"/>
    <property type="molecule type" value="Genomic_DNA"/>
</dbReference>
<dbReference type="InterPro" id="IPR013320">
    <property type="entry name" value="ConA-like_dom_sf"/>
</dbReference>
<proteinExistence type="predicted"/>
<organism evidence="5">
    <name type="scientific">Rodentolepis nana</name>
    <name type="common">Dwarf tapeworm</name>
    <name type="synonym">Hymenolepis nana</name>
    <dbReference type="NCBI Taxonomy" id="102285"/>
    <lineage>
        <taxon>Eukaryota</taxon>
        <taxon>Metazoa</taxon>
        <taxon>Spiralia</taxon>
        <taxon>Lophotrochozoa</taxon>
        <taxon>Platyhelminthes</taxon>
        <taxon>Cestoda</taxon>
        <taxon>Eucestoda</taxon>
        <taxon>Cyclophyllidea</taxon>
        <taxon>Hymenolepididae</taxon>
        <taxon>Rodentolepis</taxon>
    </lineage>
</organism>
<dbReference type="PANTHER" id="PTHR20951">
    <property type="entry name" value="C13ORF1 PROTEIN-RELATED"/>
    <property type="match status" value="1"/>
</dbReference>
<reference evidence="5" key="1">
    <citation type="submission" date="2017-02" db="UniProtKB">
        <authorList>
            <consortium name="WormBaseParasite"/>
        </authorList>
    </citation>
    <scope>IDENTIFICATION</scope>
</reference>
<dbReference type="PANTHER" id="PTHR20951:SF2">
    <property type="entry name" value="SPRY DOMAIN-CONTAINING PROTEIN 7"/>
    <property type="match status" value="1"/>
</dbReference>
<dbReference type="AlphaFoldDB" id="A0A0R3TLS9"/>
<dbReference type="InterPro" id="IPR003877">
    <property type="entry name" value="SPRY_dom"/>
</dbReference>
<dbReference type="Gene3D" id="2.60.120.920">
    <property type="match status" value="1"/>
</dbReference>
<dbReference type="PROSITE" id="PS50188">
    <property type="entry name" value="B302_SPRY"/>
    <property type="match status" value="1"/>
</dbReference>
<dbReference type="SUPFAM" id="SSF49899">
    <property type="entry name" value="Concanavalin A-like lectins/glucanases"/>
    <property type="match status" value="1"/>
</dbReference>